<dbReference type="InterPro" id="IPR012963">
    <property type="entry name" value="HAAS_TM"/>
</dbReference>
<keyword evidence="1" id="KW-0812">Transmembrane</keyword>
<keyword evidence="1" id="KW-1133">Transmembrane helix</keyword>
<organism evidence="3 4">
    <name type="scientific">Caldibacillus thermoamylovorans</name>
    <dbReference type="NCBI Taxonomy" id="35841"/>
    <lineage>
        <taxon>Bacteria</taxon>
        <taxon>Bacillati</taxon>
        <taxon>Bacillota</taxon>
        <taxon>Bacilli</taxon>
        <taxon>Bacillales</taxon>
        <taxon>Bacillaceae</taxon>
        <taxon>Caldibacillus</taxon>
    </lineage>
</organism>
<feature type="transmembrane region" description="Helical" evidence="1">
    <location>
        <begin position="103"/>
        <end position="121"/>
    </location>
</feature>
<dbReference type="Proteomes" id="UP000032076">
    <property type="component" value="Unassembled WGS sequence"/>
</dbReference>
<dbReference type="AlphaFoldDB" id="A0ABD4A3T8"/>
<dbReference type="Pfam" id="PF08006">
    <property type="entry name" value="HAAS_TM"/>
    <property type="match status" value="1"/>
</dbReference>
<proteinExistence type="predicted"/>
<protein>
    <recommendedName>
        <fullName evidence="2">HAAS transmembrane region domain-containing protein</fullName>
    </recommendedName>
</protein>
<keyword evidence="1" id="KW-0472">Membrane</keyword>
<accession>A0ABD4A3T8</accession>
<name>A0ABD4A3T8_9BACI</name>
<dbReference type="EMBL" id="JXLU01000117">
    <property type="protein sequence ID" value="KIO71683.1"/>
    <property type="molecule type" value="Genomic_DNA"/>
</dbReference>
<comment type="caution">
    <text evidence="3">The sequence shown here is derived from an EMBL/GenBank/DDBJ whole genome shotgun (WGS) entry which is preliminary data.</text>
</comment>
<evidence type="ECO:0000256" key="1">
    <source>
        <dbReference type="SAM" id="Phobius"/>
    </source>
</evidence>
<reference evidence="3 4" key="1">
    <citation type="submission" date="2015-01" db="EMBL/GenBank/DDBJ databases">
        <title>Draft Genome Sequences of Four Bacillus thermoamylovorans Strains, Isolated From Food Products.</title>
        <authorList>
            <person name="Krawcyk A.O."/>
            <person name="Berendsen E.M."/>
            <person name="Eijlander R.T."/>
            <person name="de Jong A."/>
            <person name="Wells-Bennik M."/>
            <person name="Kuipers O.P."/>
        </authorList>
    </citation>
    <scope>NUCLEOTIDE SEQUENCE [LARGE SCALE GENOMIC DNA]</scope>
    <source>
        <strain evidence="3 4">B4167</strain>
    </source>
</reference>
<gene>
    <name evidence="3" type="ORF">B4167_3463</name>
</gene>
<sequence>MKSMGYLASHRLSKYGEWFVLSLLSIVPIGGFILLIWLNNRFGITVVQFGTIGNIILFCLAAFIFIGCSIWSKSLVLIIIPTLLYVPKYVLTYTQLSKDLQMILSYFISILGIAFYLFLLYGKEKGIDITYLTVHGEKEISDTLAVYEAVLSKMI</sequence>
<feature type="transmembrane region" description="Helical" evidence="1">
    <location>
        <begin position="20"/>
        <end position="38"/>
    </location>
</feature>
<evidence type="ECO:0000313" key="3">
    <source>
        <dbReference type="EMBL" id="KIO71683.1"/>
    </source>
</evidence>
<evidence type="ECO:0000313" key="4">
    <source>
        <dbReference type="Proteomes" id="UP000032076"/>
    </source>
</evidence>
<feature type="domain" description="HAAS transmembrane region" evidence="2">
    <location>
        <begin position="8"/>
        <end position="80"/>
    </location>
</feature>
<evidence type="ECO:0000259" key="2">
    <source>
        <dbReference type="Pfam" id="PF08006"/>
    </source>
</evidence>